<dbReference type="PROSITE" id="PS50222">
    <property type="entry name" value="EF_HAND_2"/>
    <property type="match status" value="1"/>
</dbReference>
<evidence type="ECO:0000259" key="2">
    <source>
        <dbReference type="PROSITE" id="PS50222"/>
    </source>
</evidence>
<dbReference type="EMBL" id="CAJOBI010179504">
    <property type="protein sequence ID" value="CAF4920511.1"/>
    <property type="molecule type" value="Genomic_DNA"/>
</dbReference>
<dbReference type="AlphaFoldDB" id="A0A8S3CGJ1"/>
<feature type="domain" description="EF-hand" evidence="2">
    <location>
        <begin position="1"/>
        <end position="27"/>
    </location>
</feature>
<dbReference type="PROSITE" id="PS00018">
    <property type="entry name" value="EF_HAND_1"/>
    <property type="match status" value="1"/>
</dbReference>
<dbReference type="Proteomes" id="UP000676336">
    <property type="component" value="Unassembled WGS sequence"/>
</dbReference>
<accession>A0A8S3CGJ1</accession>
<evidence type="ECO:0000256" key="1">
    <source>
        <dbReference type="ARBA" id="ARBA00022837"/>
    </source>
</evidence>
<organism evidence="3 4">
    <name type="scientific">Rotaria magnacalcarata</name>
    <dbReference type="NCBI Taxonomy" id="392030"/>
    <lineage>
        <taxon>Eukaryota</taxon>
        <taxon>Metazoa</taxon>
        <taxon>Spiralia</taxon>
        <taxon>Gnathifera</taxon>
        <taxon>Rotifera</taxon>
        <taxon>Eurotatoria</taxon>
        <taxon>Bdelloidea</taxon>
        <taxon>Philodinida</taxon>
        <taxon>Philodinidae</taxon>
        <taxon>Rotaria</taxon>
    </lineage>
</organism>
<protein>
    <recommendedName>
        <fullName evidence="2">EF-hand domain-containing protein</fullName>
    </recommendedName>
</protein>
<feature type="non-terminal residue" evidence="3">
    <location>
        <position position="1"/>
    </location>
</feature>
<dbReference type="InterPro" id="IPR018247">
    <property type="entry name" value="EF_Hand_1_Ca_BS"/>
</dbReference>
<name>A0A8S3CGJ1_9BILA</name>
<gene>
    <name evidence="3" type="ORF">SMN809_LOCUS52685</name>
</gene>
<proteinExistence type="predicted"/>
<dbReference type="SUPFAM" id="SSF47473">
    <property type="entry name" value="EF-hand"/>
    <property type="match status" value="1"/>
</dbReference>
<evidence type="ECO:0000313" key="4">
    <source>
        <dbReference type="Proteomes" id="UP000676336"/>
    </source>
</evidence>
<comment type="caution">
    <text evidence="3">The sequence shown here is derived from an EMBL/GenBank/DDBJ whole genome shotgun (WGS) entry which is preliminary data.</text>
</comment>
<keyword evidence="1" id="KW-0106">Calcium</keyword>
<dbReference type="InterPro" id="IPR002048">
    <property type="entry name" value="EF_hand_dom"/>
</dbReference>
<evidence type="ECO:0000313" key="3">
    <source>
        <dbReference type="EMBL" id="CAF4920511.1"/>
    </source>
</evidence>
<dbReference type="InterPro" id="IPR011992">
    <property type="entry name" value="EF-hand-dom_pair"/>
</dbReference>
<dbReference type="GO" id="GO:0005509">
    <property type="term" value="F:calcium ion binding"/>
    <property type="evidence" value="ECO:0007669"/>
    <property type="project" value="InterPro"/>
</dbReference>
<sequence length="54" mass="5777">MHEVDQNQNGIIETEEFLQLMSAINTGAVSTSHFIKAARIGKMKGTSGVERSGG</sequence>
<reference evidence="3" key="1">
    <citation type="submission" date="2021-02" db="EMBL/GenBank/DDBJ databases">
        <authorList>
            <person name="Nowell W R."/>
        </authorList>
    </citation>
    <scope>NUCLEOTIDE SEQUENCE</scope>
</reference>